<dbReference type="AlphaFoldDB" id="A0A3A8K8L0"/>
<dbReference type="Proteomes" id="UP000268313">
    <property type="component" value="Unassembled WGS sequence"/>
</dbReference>
<dbReference type="OrthoDB" id="9819440at2"/>
<name>A0A3A8K8L0_9BACT</name>
<evidence type="ECO:0000256" key="1">
    <source>
        <dbReference type="SAM" id="MobiDB-lite"/>
    </source>
</evidence>
<gene>
    <name evidence="2" type="ORF">D7X32_30515</name>
</gene>
<dbReference type="EMBL" id="RAWE01000152">
    <property type="protein sequence ID" value="RKG98123.1"/>
    <property type="molecule type" value="Genomic_DNA"/>
</dbReference>
<keyword evidence="3" id="KW-1185">Reference proteome</keyword>
<feature type="region of interest" description="Disordered" evidence="1">
    <location>
        <begin position="374"/>
        <end position="404"/>
    </location>
</feature>
<sequence length="404" mass="45153">MWPHVLLAVLSTAQPDPEQPSLPEFGEVSSFTEVTEGWQEDPALDLTEALFRSHDRAVFATAEGGACIDIGRWWSEDLTTKNWLWAYCPAAPDGGVASSPCQKLISPVTVLSVLGERCSSAARAFAELEAASCQEEPKELERLLRRASSMKIHVPKLKDKQIKEIWRLRNIRRGPFQEENIGCVRSVTSPDGRVRVWVIRTAYREAGVDLIRGRAYLQWLTPEGKLKLISNGAREELLLDSTLDGIVPVPGRPHEYLLTGYSPLGFDYLRFAEVLTLEGERPRLAKGRFLVNGQTEDVLIVTGGVPETGKPRHSPVYGHWIRLKDHHLWGEPIPGEEQLLPARKPFVMGEWTGEVFEMKDGGWARMLSLRGEQVIHPSKRREQSQPSEPEAGPAGPQRPRSASP</sequence>
<comment type="caution">
    <text evidence="2">The sequence shown here is derived from an EMBL/GenBank/DDBJ whole genome shotgun (WGS) entry which is preliminary data.</text>
</comment>
<dbReference type="RefSeq" id="WP_120606086.1">
    <property type="nucleotide sequence ID" value="NZ_RAWE01000152.1"/>
</dbReference>
<evidence type="ECO:0000313" key="3">
    <source>
        <dbReference type="Proteomes" id="UP000268313"/>
    </source>
</evidence>
<reference evidence="3" key="1">
    <citation type="submission" date="2018-09" db="EMBL/GenBank/DDBJ databases">
        <authorList>
            <person name="Livingstone P.G."/>
            <person name="Whitworth D.E."/>
        </authorList>
    </citation>
    <scope>NUCLEOTIDE SEQUENCE [LARGE SCALE GENOMIC DNA]</scope>
    <source>
        <strain evidence="3">CA043D</strain>
    </source>
</reference>
<accession>A0A3A8K8L0</accession>
<proteinExistence type="predicted"/>
<organism evidence="2 3">
    <name type="scientific">Corallococcus carmarthensis</name>
    <dbReference type="NCBI Taxonomy" id="2316728"/>
    <lineage>
        <taxon>Bacteria</taxon>
        <taxon>Pseudomonadati</taxon>
        <taxon>Myxococcota</taxon>
        <taxon>Myxococcia</taxon>
        <taxon>Myxococcales</taxon>
        <taxon>Cystobacterineae</taxon>
        <taxon>Myxococcaceae</taxon>
        <taxon>Corallococcus</taxon>
    </lineage>
</organism>
<evidence type="ECO:0000313" key="2">
    <source>
        <dbReference type="EMBL" id="RKG98123.1"/>
    </source>
</evidence>
<protein>
    <submittedName>
        <fullName evidence="2">Uncharacterized protein</fullName>
    </submittedName>
</protein>